<feature type="domain" description="DUF6129" evidence="1">
    <location>
        <begin position="25"/>
        <end position="71"/>
    </location>
</feature>
<comment type="caution">
    <text evidence="2">The sequence shown here is derived from an EMBL/GenBank/DDBJ whole genome shotgun (WGS) entry which is preliminary data.</text>
</comment>
<dbReference type="OrthoDB" id="7960540at2"/>
<sequence>MLSTNDIDAVIGIVGEQGLSETTIAGLRQQFGGAHFTYCSDDDIGDARPYRECAGFNVYLVNSEDHCSVLTREVEGASGMVLAEVYDE</sequence>
<evidence type="ECO:0000259" key="1">
    <source>
        <dbReference type="Pfam" id="PF19624"/>
    </source>
</evidence>
<dbReference type="EMBL" id="SRLE01000004">
    <property type="protein sequence ID" value="TGD75092.1"/>
    <property type="molecule type" value="Genomic_DNA"/>
</dbReference>
<organism evidence="2 3">
    <name type="scientific">Mangrovimicrobium sediminis</name>
    <dbReference type="NCBI Taxonomy" id="2562682"/>
    <lineage>
        <taxon>Bacteria</taxon>
        <taxon>Pseudomonadati</taxon>
        <taxon>Pseudomonadota</taxon>
        <taxon>Gammaproteobacteria</taxon>
        <taxon>Cellvibrionales</taxon>
        <taxon>Halieaceae</taxon>
        <taxon>Mangrovimicrobium</taxon>
    </lineage>
</organism>
<name>A0A4Z0M5Z7_9GAMM</name>
<reference evidence="2 3" key="1">
    <citation type="submission" date="2019-04" db="EMBL/GenBank/DDBJ databases">
        <title>Taxonomy of novel Haliea sp. from mangrove soil of West Coast of India.</title>
        <authorList>
            <person name="Verma A."/>
            <person name="Kumar P."/>
            <person name="Krishnamurthi S."/>
        </authorList>
    </citation>
    <scope>NUCLEOTIDE SEQUENCE [LARGE SCALE GENOMIC DNA]</scope>
    <source>
        <strain evidence="2 3">SAOS-164</strain>
    </source>
</reference>
<dbReference type="Pfam" id="PF19624">
    <property type="entry name" value="DUF6129"/>
    <property type="match status" value="1"/>
</dbReference>
<proteinExistence type="predicted"/>
<evidence type="ECO:0000313" key="3">
    <source>
        <dbReference type="Proteomes" id="UP000298050"/>
    </source>
</evidence>
<dbReference type="AlphaFoldDB" id="A0A4Z0M5Z7"/>
<evidence type="ECO:0000313" key="2">
    <source>
        <dbReference type="EMBL" id="TGD75092.1"/>
    </source>
</evidence>
<dbReference type="InterPro" id="IPR046132">
    <property type="entry name" value="DUF6129"/>
</dbReference>
<accession>A0A4Z0M5Z7</accession>
<dbReference type="RefSeq" id="WP_135441233.1">
    <property type="nucleotide sequence ID" value="NZ_SRLE01000004.1"/>
</dbReference>
<gene>
    <name evidence="2" type="ORF">E4634_03530</name>
</gene>
<keyword evidence="3" id="KW-1185">Reference proteome</keyword>
<protein>
    <recommendedName>
        <fullName evidence="1">DUF6129 domain-containing protein</fullName>
    </recommendedName>
</protein>
<dbReference type="Proteomes" id="UP000298050">
    <property type="component" value="Unassembled WGS sequence"/>
</dbReference>